<protein>
    <submittedName>
        <fullName evidence="1">Uncharacterized protein</fullName>
    </submittedName>
</protein>
<comment type="caution">
    <text evidence="1">The sequence shown here is derived from an EMBL/GenBank/DDBJ whole genome shotgun (WGS) entry which is preliminary data.</text>
</comment>
<gene>
    <name evidence="1" type="ORF">RHMOL_Rhmol02G0073700</name>
</gene>
<evidence type="ECO:0000313" key="1">
    <source>
        <dbReference type="EMBL" id="KAI8566838.1"/>
    </source>
</evidence>
<accession>A0ACC0PM98</accession>
<dbReference type="EMBL" id="CM046389">
    <property type="protein sequence ID" value="KAI8566838.1"/>
    <property type="molecule type" value="Genomic_DNA"/>
</dbReference>
<proteinExistence type="predicted"/>
<reference evidence="1" key="1">
    <citation type="submission" date="2022-02" db="EMBL/GenBank/DDBJ databases">
        <title>Plant Genome Project.</title>
        <authorList>
            <person name="Zhang R.-G."/>
        </authorList>
    </citation>
    <scope>NUCLEOTIDE SEQUENCE</scope>
    <source>
        <strain evidence="1">AT1</strain>
    </source>
</reference>
<keyword evidence="2" id="KW-1185">Reference proteome</keyword>
<evidence type="ECO:0000313" key="2">
    <source>
        <dbReference type="Proteomes" id="UP001062846"/>
    </source>
</evidence>
<dbReference type="Proteomes" id="UP001062846">
    <property type="component" value="Chromosome 2"/>
</dbReference>
<sequence>MTNAKMVGEVWGNRVRAAVDGEGGRGRGGGERGSGEVFGGGDGGRRERGGDLEWKRLGKGAVVEGGSSHQNLEQFLERLG</sequence>
<name>A0ACC0PM98_RHOML</name>
<organism evidence="1 2">
    <name type="scientific">Rhododendron molle</name>
    <name type="common">Chinese azalea</name>
    <name type="synonym">Azalea mollis</name>
    <dbReference type="NCBI Taxonomy" id="49168"/>
    <lineage>
        <taxon>Eukaryota</taxon>
        <taxon>Viridiplantae</taxon>
        <taxon>Streptophyta</taxon>
        <taxon>Embryophyta</taxon>
        <taxon>Tracheophyta</taxon>
        <taxon>Spermatophyta</taxon>
        <taxon>Magnoliopsida</taxon>
        <taxon>eudicotyledons</taxon>
        <taxon>Gunneridae</taxon>
        <taxon>Pentapetalae</taxon>
        <taxon>asterids</taxon>
        <taxon>Ericales</taxon>
        <taxon>Ericaceae</taxon>
        <taxon>Ericoideae</taxon>
        <taxon>Rhodoreae</taxon>
        <taxon>Rhododendron</taxon>
    </lineage>
</organism>